<dbReference type="Pfam" id="PF00535">
    <property type="entry name" value="Glycos_transf_2"/>
    <property type="match status" value="1"/>
</dbReference>
<dbReference type="Pfam" id="PF13242">
    <property type="entry name" value="Hydrolase_like"/>
    <property type="match status" value="1"/>
</dbReference>
<evidence type="ECO:0000259" key="9">
    <source>
        <dbReference type="Pfam" id="PF00535"/>
    </source>
</evidence>
<reference evidence="10 11" key="1">
    <citation type="submission" date="2019-11" db="EMBL/GenBank/DDBJ databases">
        <title>Draft genome of Amycolatopsis RM579.</title>
        <authorList>
            <person name="Duangmal K."/>
            <person name="Mingma R."/>
        </authorList>
    </citation>
    <scope>NUCLEOTIDE SEQUENCE [LARGE SCALE GENOMIC DNA]</scope>
    <source>
        <strain evidence="10 11">RM579</strain>
    </source>
</reference>
<dbReference type="GO" id="GO:0005737">
    <property type="term" value="C:cytoplasm"/>
    <property type="evidence" value="ECO:0007669"/>
    <property type="project" value="UniProtKB-SubCell"/>
</dbReference>
<dbReference type="Gene3D" id="3.40.50.1000">
    <property type="entry name" value="HAD superfamily/HAD-like"/>
    <property type="match status" value="1"/>
</dbReference>
<evidence type="ECO:0000256" key="1">
    <source>
        <dbReference type="ARBA" id="ARBA00004496"/>
    </source>
</evidence>
<dbReference type="InterPro" id="IPR036412">
    <property type="entry name" value="HAD-like_sf"/>
</dbReference>
<name>A0A6N7YKH0_9PSEU</name>
<protein>
    <recommendedName>
        <fullName evidence="7">D,D-heptose 1,7-bisphosphate phosphatase</fullName>
    </recommendedName>
</protein>
<proteinExistence type="inferred from homology"/>
<dbReference type="PANTHER" id="PTHR42891:SF1">
    <property type="entry name" value="D-GLYCERO-BETA-D-MANNO-HEPTOSE-1,7-BISPHOSPHATE 7-PHOSPHATASE"/>
    <property type="match status" value="1"/>
</dbReference>
<evidence type="ECO:0000256" key="7">
    <source>
        <dbReference type="ARBA" id="ARBA00031828"/>
    </source>
</evidence>
<dbReference type="RefSeq" id="WP_154755626.1">
    <property type="nucleotide sequence ID" value="NZ_WMBA01000005.1"/>
</dbReference>
<dbReference type="OrthoDB" id="9781367at2"/>
<feature type="domain" description="Glycosyltransferase 2-like" evidence="9">
    <location>
        <begin position="5"/>
        <end position="104"/>
    </location>
</feature>
<comment type="similarity">
    <text evidence="2">Belongs to the GmhB family.</text>
</comment>
<accession>A0A6N7YKH0</accession>
<dbReference type="PANTHER" id="PTHR42891">
    <property type="entry name" value="D-GLYCERO-BETA-D-MANNO-HEPTOSE-1,7-BISPHOSPHATE 7-PHOSPHATASE"/>
    <property type="match status" value="1"/>
</dbReference>
<dbReference type="Gene3D" id="3.90.550.10">
    <property type="entry name" value="Spore Coat Polysaccharide Biosynthesis Protein SpsA, Chain A"/>
    <property type="match status" value="1"/>
</dbReference>
<gene>
    <name evidence="10" type="ORF">GKO32_05245</name>
</gene>
<dbReference type="InterPro" id="IPR023214">
    <property type="entry name" value="HAD_sf"/>
</dbReference>
<comment type="caution">
    <text evidence="10">The sequence shown here is derived from an EMBL/GenBank/DDBJ whole genome shotgun (WGS) entry which is preliminary data.</text>
</comment>
<evidence type="ECO:0000256" key="8">
    <source>
        <dbReference type="SAM" id="MobiDB-lite"/>
    </source>
</evidence>
<dbReference type="EMBL" id="WMBA01000005">
    <property type="protein sequence ID" value="MTD53387.1"/>
    <property type="molecule type" value="Genomic_DNA"/>
</dbReference>
<dbReference type="NCBIfam" id="TIGR01656">
    <property type="entry name" value="Histidinol-ppas"/>
    <property type="match status" value="1"/>
</dbReference>
<evidence type="ECO:0000256" key="6">
    <source>
        <dbReference type="ARBA" id="ARBA00023277"/>
    </source>
</evidence>
<keyword evidence="4" id="KW-0479">Metal-binding</keyword>
<dbReference type="InterPro" id="IPR006543">
    <property type="entry name" value="Histidinol-phos"/>
</dbReference>
<organism evidence="10 11">
    <name type="scientific">Amycolatopsis pithecellobii</name>
    <dbReference type="NCBI Taxonomy" id="664692"/>
    <lineage>
        <taxon>Bacteria</taxon>
        <taxon>Bacillati</taxon>
        <taxon>Actinomycetota</taxon>
        <taxon>Actinomycetes</taxon>
        <taxon>Pseudonocardiales</taxon>
        <taxon>Pseudonocardiaceae</taxon>
        <taxon>Amycolatopsis</taxon>
    </lineage>
</organism>
<dbReference type="GO" id="GO:0046872">
    <property type="term" value="F:metal ion binding"/>
    <property type="evidence" value="ECO:0007669"/>
    <property type="project" value="UniProtKB-KW"/>
</dbReference>
<comment type="subcellular location">
    <subcellularLocation>
        <location evidence="1">Cytoplasm</location>
    </subcellularLocation>
</comment>
<dbReference type="InterPro" id="IPR006549">
    <property type="entry name" value="HAD-SF_hydro_IIIA"/>
</dbReference>
<dbReference type="GO" id="GO:0016791">
    <property type="term" value="F:phosphatase activity"/>
    <property type="evidence" value="ECO:0007669"/>
    <property type="project" value="InterPro"/>
</dbReference>
<keyword evidence="6" id="KW-0119">Carbohydrate metabolism</keyword>
<dbReference type="GO" id="GO:0005975">
    <property type="term" value="P:carbohydrate metabolic process"/>
    <property type="evidence" value="ECO:0007669"/>
    <property type="project" value="InterPro"/>
</dbReference>
<evidence type="ECO:0000313" key="10">
    <source>
        <dbReference type="EMBL" id="MTD53387.1"/>
    </source>
</evidence>
<evidence type="ECO:0000256" key="3">
    <source>
        <dbReference type="ARBA" id="ARBA00022490"/>
    </source>
</evidence>
<evidence type="ECO:0000313" key="11">
    <source>
        <dbReference type="Proteomes" id="UP000440096"/>
    </source>
</evidence>
<evidence type="ECO:0000256" key="5">
    <source>
        <dbReference type="ARBA" id="ARBA00022801"/>
    </source>
</evidence>
<dbReference type="CDD" id="cd07503">
    <property type="entry name" value="HAD_HisB-N"/>
    <property type="match status" value="1"/>
</dbReference>
<dbReference type="Proteomes" id="UP000440096">
    <property type="component" value="Unassembled WGS sequence"/>
</dbReference>
<evidence type="ECO:0000256" key="4">
    <source>
        <dbReference type="ARBA" id="ARBA00022723"/>
    </source>
</evidence>
<evidence type="ECO:0000256" key="2">
    <source>
        <dbReference type="ARBA" id="ARBA00005628"/>
    </source>
</evidence>
<sequence length="488" mass="51716">MTDYSVVIPTTGRESLRVLLEALDGAAGPPPLEIIVVDDRPGTPELSLPPCRVPLEVIHSGGRGPAAARNAGWRAARGDWIAFLDDDVVVGPDWPARLAEDLASADEHTAASQGRITVPLPPRPTDDERGTAGLETARWITADMAYRRSVLAAVGGFDERFPSAYREDADLALRVCLAGHDIVTGSRLTTHPARRSGPLASVRAQRGNADNALLRRKFGARWRARIGEGPGRVRRHAASTVAGLSTVLFGLLRHRKAAAVAGGVWAALTAGFAGTRIAPGPRTPGEIGRMLLTSVLIPPAACWHRVRGEFAHRRAGGPPLAVLFDRDDTLIEDVPYLNDPEKVRPVPGAVDLVRRLRTAGVGVGVVSNQSGVAKGLISREELAAVNARVEELLGPFDTWQVCVHDEADRCACRKPAPGLIRAAAAELRVPASRCVVIGDTGGDVAAAETAGARGILVPTARTRPEEAERAATVAPDLAHAVRLAMEVR</sequence>
<feature type="region of interest" description="Disordered" evidence="8">
    <location>
        <begin position="105"/>
        <end position="130"/>
    </location>
</feature>
<dbReference type="NCBIfam" id="TIGR01662">
    <property type="entry name" value="HAD-SF-IIIA"/>
    <property type="match status" value="1"/>
</dbReference>
<dbReference type="InterPro" id="IPR004446">
    <property type="entry name" value="Heptose_bisP_phosphatase"/>
</dbReference>
<dbReference type="SUPFAM" id="SSF53448">
    <property type="entry name" value="Nucleotide-diphospho-sugar transferases"/>
    <property type="match status" value="1"/>
</dbReference>
<dbReference type="InterPro" id="IPR029044">
    <property type="entry name" value="Nucleotide-diphossugar_trans"/>
</dbReference>
<dbReference type="InterPro" id="IPR001173">
    <property type="entry name" value="Glyco_trans_2-like"/>
</dbReference>
<dbReference type="AlphaFoldDB" id="A0A6N7YKH0"/>
<keyword evidence="5 10" id="KW-0378">Hydrolase</keyword>
<keyword evidence="11" id="KW-1185">Reference proteome</keyword>
<dbReference type="SUPFAM" id="SSF56784">
    <property type="entry name" value="HAD-like"/>
    <property type="match status" value="1"/>
</dbReference>
<keyword evidence="3" id="KW-0963">Cytoplasm</keyword>